<dbReference type="EMBL" id="CABL01000001">
    <property type="protein sequence ID" value="CBH74186.1"/>
    <property type="molecule type" value="Genomic_DNA"/>
</dbReference>
<evidence type="ECO:0000256" key="2">
    <source>
        <dbReference type="ARBA" id="ARBA00022670"/>
    </source>
</evidence>
<keyword evidence="2" id="KW-0645">Protease</keyword>
<evidence type="ECO:0000256" key="5">
    <source>
        <dbReference type="ARBA" id="ARBA00022989"/>
    </source>
</evidence>
<dbReference type="NCBIfam" id="TIGR00077">
    <property type="entry name" value="lspA"/>
    <property type="match status" value="1"/>
</dbReference>
<dbReference type="PANTHER" id="PTHR33695">
    <property type="entry name" value="LIPOPROTEIN SIGNAL PEPTIDASE"/>
    <property type="match status" value="1"/>
</dbReference>
<reference evidence="8" key="1">
    <citation type="submission" date="2009-10" db="EMBL/GenBank/DDBJ databases">
        <title>Diversity of trophic interactions inside an arsenic-rich microbial ecosystem.</title>
        <authorList>
            <person name="Bertin P.N."/>
            <person name="Heinrich-Salmeron A."/>
            <person name="Pelletier E."/>
            <person name="Goulhen-Chollet F."/>
            <person name="Arsene-Ploetze F."/>
            <person name="Gallien S."/>
            <person name="Calteau A."/>
            <person name="Vallenet D."/>
            <person name="Casiot C."/>
            <person name="Chane-Woon-Ming B."/>
            <person name="Giloteaux L."/>
            <person name="Barakat M."/>
            <person name="Bonnefoy V."/>
            <person name="Bruneel O."/>
            <person name="Chandler M."/>
            <person name="Cleiss J."/>
            <person name="Duran R."/>
            <person name="Elbaz-Poulichet F."/>
            <person name="Fonknechten N."/>
            <person name="Lauga B."/>
            <person name="Mornico D."/>
            <person name="Ortet P."/>
            <person name="Schaeffer C."/>
            <person name="Siguier P."/>
            <person name="Alexander Thil Smith A."/>
            <person name="Van Dorsselaer A."/>
            <person name="Weissenbach J."/>
            <person name="Medigue C."/>
            <person name="Le Paslier D."/>
        </authorList>
    </citation>
    <scope>NUCLEOTIDE SEQUENCE</scope>
</reference>
<evidence type="ECO:0000256" key="1">
    <source>
        <dbReference type="ARBA" id="ARBA00022475"/>
    </source>
</evidence>
<dbReference type="GO" id="GO:0006508">
    <property type="term" value="P:proteolysis"/>
    <property type="evidence" value="ECO:0007669"/>
    <property type="project" value="UniProtKB-KW"/>
</dbReference>
<keyword evidence="5 7" id="KW-1133">Transmembrane helix</keyword>
<accession>E6PCK2</accession>
<dbReference type="EC" id="3.4.23.36" evidence="8"/>
<dbReference type="AlphaFoldDB" id="E6PCK2"/>
<keyword evidence="4 8" id="KW-0378">Hydrolase</keyword>
<dbReference type="Pfam" id="PF01252">
    <property type="entry name" value="Peptidase_A8"/>
    <property type="match status" value="1"/>
</dbReference>
<feature type="transmembrane region" description="Helical" evidence="7">
    <location>
        <begin position="132"/>
        <end position="155"/>
    </location>
</feature>
<gene>
    <name evidence="8" type="primary">lspA</name>
    <name evidence="8" type="ORF">CARN1_2073</name>
</gene>
<dbReference type="PRINTS" id="PR00781">
    <property type="entry name" value="LIPOSIGPTASE"/>
</dbReference>
<evidence type="ECO:0000313" key="8">
    <source>
        <dbReference type="EMBL" id="CBH74186.1"/>
    </source>
</evidence>
<organism evidence="8">
    <name type="scientific">mine drainage metagenome</name>
    <dbReference type="NCBI Taxonomy" id="410659"/>
    <lineage>
        <taxon>unclassified sequences</taxon>
        <taxon>metagenomes</taxon>
        <taxon>ecological metagenomes</taxon>
    </lineage>
</organism>
<dbReference type="GO" id="GO:0004190">
    <property type="term" value="F:aspartic-type endopeptidase activity"/>
    <property type="evidence" value="ECO:0007669"/>
    <property type="project" value="UniProtKB-EC"/>
</dbReference>
<keyword evidence="8" id="KW-0449">Lipoprotein</keyword>
<feature type="transmembrane region" description="Helical" evidence="7">
    <location>
        <begin position="60"/>
        <end position="83"/>
    </location>
</feature>
<feature type="transmembrane region" description="Helical" evidence="7">
    <location>
        <begin position="95"/>
        <end position="112"/>
    </location>
</feature>
<dbReference type="PROSITE" id="PS00855">
    <property type="entry name" value="SPASE_II"/>
    <property type="match status" value="1"/>
</dbReference>
<name>E6PCK2_9ZZZZ</name>
<sequence>MSQHQKSSVAALAVSVVALVAFALDQYTKRLVQHALLPGESMVAIPHILRWTYERNFHGAFGLFGSNAALLIGMAVVVLVLFWFSFREAAMQSRLVRLAFGLIVGGAIGNIVDRIHFGYVVDFIDFFRIWPNIFNVGDSCVTVGVVLLLLSSLLASRRRT</sequence>
<comment type="caution">
    <text evidence="8">The sequence shown here is derived from an EMBL/GenBank/DDBJ whole genome shotgun (WGS) entry which is preliminary data.</text>
</comment>
<evidence type="ECO:0000256" key="7">
    <source>
        <dbReference type="SAM" id="Phobius"/>
    </source>
</evidence>
<proteinExistence type="inferred from homology"/>
<evidence type="ECO:0000256" key="3">
    <source>
        <dbReference type="ARBA" id="ARBA00022692"/>
    </source>
</evidence>
<dbReference type="HAMAP" id="MF_00161">
    <property type="entry name" value="LspA"/>
    <property type="match status" value="1"/>
</dbReference>
<keyword evidence="6 7" id="KW-0472">Membrane</keyword>
<keyword evidence="1" id="KW-1003">Cell membrane</keyword>
<keyword evidence="3 7" id="KW-0812">Transmembrane</keyword>
<evidence type="ECO:0000256" key="4">
    <source>
        <dbReference type="ARBA" id="ARBA00022801"/>
    </source>
</evidence>
<protein>
    <submittedName>
        <fullName evidence="8">Prolipoprotein signal peptidase (Signal peptidase II.)</fullName>
        <ecNumber evidence="8">3.4.23.36</ecNumber>
    </submittedName>
</protein>
<dbReference type="GO" id="GO:0016020">
    <property type="term" value="C:membrane"/>
    <property type="evidence" value="ECO:0007669"/>
    <property type="project" value="InterPro"/>
</dbReference>
<evidence type="ECO:0000256" key="6">
    <source>
        <dbReference type="ARBA" id="ARBA00023136"/>
    </source>
</evidence>
<dbReference type="InterPro" id="IPR001872">
    <property type="entry name" value="Peptidase_A8"/>
</dbReference>
<dbReference type="PANTHER" id="PTHR33695:SF1">
    <property type="entry name" value="LIPOPROTEIN SIGNAL PEPTIDASE"/>
    <property type="match status" value="1"/>
</dbReference>